<dbReference type="Proteomes" id="UP000663832">
    <property type="component" value="Unassembled WGS sequence"/>
</dbReference>
<reference evidence="1" key="1">
    <citation type="submission" date="2021-02" db="EMBL/GenBank/DDBJ databases">
        <authorList>
            <person name="Nowell W R."/>
        </authorList>
    </citation>
    <scope>NUCLEOTIDE SEQUENCE</scope>
</reference>
<keyword evidence="4" id="KW-1185">Reference proteome</keyword>
<dbReference type="Proteomes" id="UP000663877">
    <property type="component" value="Unassembled WGS sequence"/>
</dbReference>
<gene>
    <name evidence="1" type="ORF">BJG266_LOCUS11144</name>
    <name evidence="2" type="ORF">QVE165_LOCUS17880</name>
    <name evidence="3" type="ORF">QVE165_LOCUS21731</name>
</gene>
<evidence type="ECO:0000313" key="2">
    <source>
        <dbReference type="EMBL" id="CAF1055905.1"/>
    </source>
</evidence>
<accession>A0A814AFE6</accession>
<sequence>MDIFNLGNDPFEFIESEGQFLPPETTDNYNLDDELNDILTAKPSNISQIQSSPLRPIDLPSHRKHYGLLTFYRYRIPILFRLSNNHYVPYIRFCYALNVLDQHQSNRMSPILDMVKNLPILDMTSIEIVYYHRIINCLSSTIDIIPENHLEWSNKLLSVALLDCLLGILDCSTSFFQTSNWNSEKWEQILETMRQEVKSRWTIEEKLVLNQIEKQSRQSNNDTDSLCVSSTNIAQRRLFFEKRLDLSIVEDSGGFVQIDSYIFPYVKCSKDNKIYINVNDIHSRYHQYLLLPSSYIHRFSSDSLIAHAYNIISEQARENFFWNSIHGTVYMSKRLPNPKNQDFELKFLSLDIFLRTKGMCFVQLFEKSSLEYLTTNYKNQFGRQFVIGDSTRQGGLINNEIPYLRTGKQETLCQTWIPIETKSERVMTHDERLFINCMLLYHDHWNMVLNKKQRWYLEEIDMDVQSSIMSLFDQEYYERQQRKLFIHC</sequence>
<name>A0A814AFE6_9BILA</name>
<dbReference type="EMBL" id="CAJNOI010000040">
    <property type="protein sequence ID" value="CAF0913710.1"/>
    <property type="molecule type" value="Genomic_DNA"/>
</dbReference>
<dbReference type="EMBL" id="CAJNOM010000141">
    <property type="protein sequence ID" value="CAF1127236.1"/>
    <property type="molecule type" value="Genomic_DNA"/>
</dbReference>
<protein>
    <submittedName>
        <fullName evidence="1">Uncharacterized protein</fullName>
    </submittedName>
</protein>
<proteinExistence type="predicted"/>
<dbReference type="AlphaFoldDB" id="A0A814AFE6"/>
<evidence type="ECO:0000313" key="4">
    <source>
        <dbReference type="Proteomes" id="UP000663832"/>
    </source>
</evidence>
<evidence type="ECO:0000313" key="5">
    <source>
        <dbReference type="Proteomes" id="UP000663877"/>
    </source>
</evidence>
<organism evidence="1 5">
    <name type="scientific">Adineta steineri</name>
    <dbReference type="NCBI Taxonomy" id="433720"/>
    <lineage>
        <taxon>Eukaryota</taxon>
        <taxon>Metazoa</taxon>
        <taxon>Spiralia</taxon>
        <taxon>Gnathifera</taxon>
        <taxon>Rotifera</taxon>
        <taxon>Eurotatoria</taxon>
        <taxon>Bdelloidea</taxon>
        <taxon>Adinetida</taxon>
        <taxon>Adinetidae</taxon>
        <taxon>Adineta</taxon>
    </lineage>
</organism>
<evidence type="ECO:0000313" key="3">
    <source>
        <dbReference type="EMBL" id="CAF1127236.1"/>
    </source>
</evidence>
<dbReference type="OrthoDB" id="9972312at2759"/>
<dbReference type="EMBL" id="CAJNOM010000104">
    <property type="protein sequence ID" value="CAF1055905.1"/>
    <property type="molecule type" value="Genomic_DNA"/>
</dbReference>
<evidence type="ECO:0000313" key="1">
    <source>
        <dbReference type="EMBL" id="CAF0913710.1"/>
    </source>
</evidence>
<comment type="caution">
    <text evidence="1">The sequence shown here is derived from an EMBL/GenBank/DDBJ whole genome shotgun (WGS) entry which is preliminary data.</text>
</comment>